<dbReference type="EMBL" id="CCYD01000653">
    <property type="protein sequence ID" value="CEG43276.1"/>
    <property type="molecule type" value="Genomic_DNA"/>
</dbReference>
<evidence type="ECO:0000313" key="2">
    <source>
        <dbReference type="Proteomes" id="UP000054928"/>
    </source>
</evidence>
<reference evidence="2" key="1">
    <citation type="submission" date="2014-09" db="EMBL/GenBank/DDBJ databases">
        <authorList>
            <person name="Sharma Rahul"/>
            <person name="Thines Marco"/>
        </authorList>
    </citation>
    <scope>NUCLEOTIDE SEQUENCE [LARGE SCALE GENOMIC DNA]</scope>
</reference>
<name>A0A0P1AQE0_PLAHL</name>
<organism evidence="1 2">
    <name type="scientific">Plasmopara halstedii</name>
    <name type="common">Downy mildew of sunflower</name>
    <dbReference type="NCBI Taxonomy" id="4781"/>
    <lineage>
        <taxon>Eukaryota</taxon>
        <taxon>Sar</taxon>
        <taxon>Stramenopiles</taxon>
        <taxon>Oomycota</taxon>
        <taxon>Peronosporomycetes</taxon>
        <taxon>Peronosporales</taxon>
        <taxon>Peronosporaceae</taxon>
        <taxon>Plasmopara</taxon>
    </lineage>
</organism>
<dbReference type="AlphaFoldDB" id="A0A0P1AQE0"/>
<evidence type="ECO:0000313" key="1">
    <source>
        <dbReference type="EMBL" id="CEG43276.1"/>
    </source>
</evidence>
<protein>
    <submittedName>
        <fullName evidence="1">Uncharacterized protein</fullName>
    </submittedName>
</protein>
<accession>A0A0P1AQE0</accession>
<proteinExistence type="predicted"/>
<keyword evidence="2" id="KW-1185">Reference proteome</keyword>
<dbReference type="Proteomes" id="UP000054928">
    <property type="component" value="Unassembled WGS sequence"/>
</dbReference>
<dbReference type="RefSeq" id="XP_024579645.1">
    <property type="nucleotide sequence ID" value="XM_024729250.1"/>
</dbReference>
<sequence>MISLDHKQGVGENLRIPRMCATTHTVCRKFGKTREASFIVERAVRENRSVPLMQETVATLKCKETYFRLFDKIQ</sequence>
<dbReference type="GeneID" id="36408535"/>